<protein>
    <submittedName>
        <fullName evidence="1">Uncharacterized protein</fullName>
    </submittedName>
</protein>
<dbReference type="AlphaFoldDB" id="A0A016SJI7"/>
<organism evidence="1 2">
    <name type="scientific">Ancylostoma ceylanicum</name>
    <dbReference type="NCBI Taxonomy" id="53326"/>
    <lineage>
        <taxon>Eukaryota</taxon>
        <taxon>Metazoa</taxon>
        <taxon>Ecdysozoa</taxon>
        <taxon>Nematoda</taxon>
        <taxon>Chromadorea</taxon>
        <taxon>Rhabditida</taxon>
        <taxon>Rhabditina</taxon>
        <taxon>Rhabditomorpha</taxon>
        <taxon>Strongyloidea</taxon>
        <taxon>Ancylostomatidae</taxon>
        <taxon>Ancylostomatinae</taxon>
        <taxon>Ancylostoma</taxon>
    </lineage>
</organism>
<keyword evidence="2" id="KW-1185">Reference proteome</keyword>
<name>A0A016SJI7_9BILA</name>
<gene>
    <name evidence="1" type="primary">Acey_s0214.g2342</name>
    <name evidence="1" type="ORF">Y032_0214g2342</name>
</gene>
<sequence length="149" mass="17412">MSGIPTSDFRNFRYSGVFWTSDFRVSTTGKWRKPEVFGSLGLIKIAFDFNAAANFVQFFKTSLALPAQFDNREPKATLPRRRLLPNKFCCLKWDVIQDSNRLKPKLSLWFSFIKILEMNLCCSNVYVSLRVRHYTYVYALTKSHSQKFS</sequence>
<accession>A0A016SJI7</accession>
<proteinExistence type="predicted"/>
<evidence type="ECO:0000313" key="2">
    <source>
        <dbReference type="Proteomes" id="UP000024635"/>
    </source>
</evidence>
<comment type="caution">
    <text evidence="1">The sequence shown here is derived from an EMBL/GenBank/DDBJ whole genome shotgun (WGS) entry which is preliminary data.</text>
</comment>
<dbReference type="EMBL" id="JARK01001550">
    <property type="protein sequence ID" value="EYB90805.1"/>
    <property type="molecule type" value="Genomic_DNA"/>
</dbReference>
<evidence type="ECO:0000313" key="1">
    <source>
        <dbReference type="EMBL" id="EYB90805.1"/>
    </source>
</evidence>
<reference evidence="2" key="1">
    <citation type="journal article" date="2015" name="Nat. Genet.">
        <title>The genome and transcriptome of the zoonotic hookworm Ancylostoma ceylanicum identify infection-specific gene families.</title>
        <authorList>
            <person name="Schwarz E.M."/>
            <person name="Hu Y."/>
            <person name="Antoshechkin I."/>
            <person name="Miller M.M."/>
            <person name="Sternberg P.W."/>
            <person name="Aroian R.V."/>
        </authorList>
    </citation>
    <scope>NUCLEOTIDE SEQUENCE</scope>
    <source>
        <strain evidence="2">HY135</strain>
    </source>
</reference>
<dbReference type="Proteomes" id="UP000024635">
    <property type="component" value="Unassembled WGS sequence"/>
</dbReference>